<dbReference type="RefSeq" id="YP_008059620.1">
    <property type="nucleotide sequence ID" value="NC_021330.1"/>
</dbReference>
<reference evidence="1 2" key="1">
    <citation type="submission" date="2012-12" db="EMBL/GenBank/DDBJ databases">
        <authorList>
            <person name="Sencilo A."/>
            <person name="Jacobs-Sera D."/>
            <person name="Russell D.A."/>
            <person name="Ko C."/>
            <person name="Atanasova N."/>
            <person name="Osterlund E."/>
            <person name="Oksanen H.M."/>
            <person name="Bamford D.H."/>
            <person name="Hatfull G.F."/>
            <person name="Roine E."/>
            <person name="Hendrix R.W."/>
        </authorList>
    </citation>
    <scope>NUCLEOTIDE SEQUENCE [LARGE SCALE GENOMIC DNA]</scope>
</reference>
<dbReference type="EMBL" id="KC292029">
    <property type="protein sequence ID" value="AGM11921.1"/>
    <property type="molecule type" value="Genomic_DNA"/>
</dbReference>
<accession>R4THY8</accession>
<keyword evidence="2" id="KW-1185">Reference proteome</keyword>
<dbReference type="GeneID" id="16193598"/>
<organism evidence="1 2">
    <name type="scientific">Haloarcula californiae tailed virus 1</name>
    <dbReference type="NCBI Taxonomy" id="1273746"/>
    <lineage>
        <taxon>Viruses</taxon>
        <taxon>Duplodnaviria</taxon>
        <taxon>Heunggongvirae</taxon>
        <taxon>Uroviricota</taxon>
        <taxon>Caudoviricetes</taxon>
        <taxon>Thumleimavirales</taxon>
        <taxon>Druskaviridae</taxon>
        <taxon>Hacavirus</taxon>
        <taxon>Hacavirus italiense</taxon>
        <taxon>Hacavirus HCTV1</taxon>
    </lineage>
</organism>
<evidence type="ECO:0000313" key="2">
    <source>
        <dbReference type="Proteomes" id="UP000202086"/>
    </source>
</evidence>
<gene>
    <name evidence="1" type="primary">59</name>
    <name evidence="1" type="ORF">DNAM5_59</name>
</gene>
<dbReference type="KEGG" id="vg:16193598"/>
<name>R4THY8_9CAUD</name>
<dbReference type="Proteomes" id="UP000202086">
    <property type="component" value="Segment"/>
</dbReference>
<dbReference type="OrthoDB" id="23490at10239"/>
<protein>
    <submittedName>
        <fullName evidence="1">Uncharacterized protein</fullName>
    </submittedName>
</protein>
<proteinExistence type="predicted"/>
<evidence type="ECO:0000313" key="1">
    <source>
        <dbReference type="EMBL" id="AGM11921.1"/>
    </source>
</evidence>
<sequence>MSDDIPDPADEFEDLDLDNIEMGFTDDDLDDVLDSVKGEEFRHSGVSCRVRKTDVDATEETITKSQQRFWVVGVEVDWDEELIQRAQELFDSDIWDTASGWVEVRVGHERSVSREEAEREVEWLAEQVVMLENDPNIPV</sequence>